<comment type="caution">
    <text evidence="1">The sequence shown here is derived from an EMBL/GenBank/DDBJ whole genome shotgun (WGS) entry which is preliminary data.</text>
</comment>
<accession>A0AAV0G0B9</accession>
<evidence type="ECO:0000313" key="2">
    <source>
        <dbReference type="Proteomes" id="UP001152523"/>
    </source>
</evidence>
<dbReference type="EMBL" id="CAMAPF010001028">
    <property type="protein sequence ID" value="CAH9141018.1"/>
    <property type="molecule type" value="Genomic_DNA"/>
</dbReference>
<dbReference type="PANTHER" id="PTHR33181">
    <property type="entry name" value="OS01G0778500 PROTEIN"/>
    <property type="match status" value="1"/>
</dbReference>
<reference evidence="1" key="1">
    <citation type="submission" date="2022-07" db="EMBL/GenBank/DDBJ databases">
        <authorList>
            <person name="Macas J."/>
            <person name="Novak P."/>
            <person name="Neumann P."/>
        </authorList>
    </citation>
    <scope>NUCLEOTIDE SEQUENCE</scope>
</reference>
<evidence type="ECO:0000313" key="1">
    <source>
        <dbReference type="EMBL" id="CAH9141018.1"/>
    </source>
</evidence>
<sequence>MLSMCACVDRSYTQVEKRVKKIQRTGEAPGTTTTTKMILLSRLRAAGDKRRKKPKMGDCWRKLIFPVRKVWLAVSARVKARKQGAAGLLKLHDDIQTCGYEDVQVMWEMLRQAESKLTSLGHDDNANNKQKQHRPFWRIFVWSNHTSCSSLSPASRPAAL</sequence>
<keyword evidence="2" id="KW-1185">Reference proteome</keyword>
<gene>
    <name evidence="1" type="ORF">CEPIT_LOCUS38807</name>
</gene>
<dbReference type="PANTHER" id="PTHR33181:SF19">
    <property type="entry name" value="OS04G0658200 PROTEIN"/>
    <property type="match status" value="1"/>
</dbReference>
<protein>
    <submittedName>
        <fullName evidence="1">Uncharacterized protein</fullName>
    </submittedName>
</protein>
<dbReference type="Proteomes" id="UP001152523">
    <property type="component" value="Unassembled WGS sequence"/>
</dbReference>
<dbReference type="AlphaFoldDB" id="A0AAV0G0B9"/>
<name>A0AAV0G0B9_9ASTE</name>
<proteinExistence type="predicted"/>
<organism evidence="1 2">
    <name type="scientific">Cuscuta epithymum</name>
    <dbReference type="NCBI Taxonomy" id="186058"/>
    <lineage>
        <taxon>Eukaryota</taxon>
        <taxon>Viridiplantae</taxon>
        <taxon>Streptophyta</taxon>
        <taxon>Embryophyta</taxon>
        <taxon>Tracheophyta</taxon>
        <taxon>Spermatophyta</taxon>
        <taxon>Magnoliopsida</taxon>
        <taxon>eudicotyledons</taxon>
        <taxon>Gunneridae</taxon>
        <taxon>Pentapetalae</taxon>
        <taxon>asterids</taxon>
        <taxon>lamiids</taxon>
        <taxon>Solanales</taxon>
        <taxon>Convolvulaceae</taxon>
        <taxon>Cuscuteae</taxon>
        <taxon>Cuscuta</taxon>
        <taxon>Cuscuta subgen. Cuscuta</taxon>
    </lineage>
</organism>